<dbReference type="EMBL" id="MYFM01000001">
    <property type="protein sequence ID" value="OVE98907.1"/>
    <property type="molecule type" value="Genomic_DNA"/>
</dbReference>
<evidence type="ECO:0000256" key="3">
    <source>
        <dbReference type="ARBA" id="ARBA00022741"/>
    </source>
</evidence>
<dbReference type="Pfam" id="PF00005">
    <property type="entry name" value="ABC_tran"/>
    <property type="match status" value="1"/>
</dbReference>
<dbReference type="Pfam" id="PF00664">
    <property type="entry name" value="ABC_membrane"/>
    <property type="match status" value="1"/>
</dbReference>
<evidence type="ECO:0000313" key="11">
    <source>
        <dbReference type="Proteomes" id="UP000196232"/>
    </source>
</evidence>
<comment type="caution">
    <text evidence="10">The sequence shown here is derived from an EMBL/GenBank/DDBJ whole genome shotgun (WGS) entry which is preliminary data.</text>
</comment>
<keyword evidence="2 7" id="KW-0812">Transmembrane</keyword>
<evidence type="ECO:0000256" key="4">
    <source>
        <dbReference type="ARBA" id="ARBA00022840"/>
    </source>
</evidence>
<dbReference type="GO" id="GO:0034040">
    <property type="term" value="F:ATPase-coupled lipid transmembrane transporter activity"/>
    <property type="evidence" value="ECO:0007669"/>
    <property type="project" value="TreeGrafter"/>
</dbReference>
<organism evidence="10 11">
    <name type="scientific">Companilactobacillus bobalius</name>
    <dbReference type="NCBI Taxonomy" id="2801451"/>
    <lineage>
        <taxon>Bacteria</taxon>
        <taxon>Bacillati</taxon>
        <taxon>Bacillota</taxon>
        <taxon>Bacilli</taxon>
        <taxon>Lactobacillales</taxon>
        <taxon>Lactobacillaceae</taxon>
        <taxon>Companilactobacillus</taxon>
    </lineage>
</organism>
<dbReference type="InterPro" id="IPR003593">
    <property type="entry name" value="AAA+_ATPase"/>
</dbReference>
<reference evidence="10 11" key="1">
    <citation type="submission" date="2017-03" db="EMBL/GenBank/DDBJ databases">
        <title>Genome sequence of Lactobacillus bobalius KACC 16343.</title>
        <authorList>
            <person name="Chun J."/>
        </authorList>
    </citation>
    <scope>NUCLEOTIDE SEQUENCE [LARGE SCALE GENOMIC DNA]</scope>
    <source>
        <strain evidence="10 11">KACC 16343</strain>
    </source>
</reference>
<dbReference type="PROSITE" id="PS00211">
    <property type="entry name" value="ABC_TRANSPORTER_1"/>
    <property type="match status" value="1"/>
</dbReference>
<dbReference type="Gene3D" id="1.20.1560.10">
    <property type="entry name" value="ABC transporter type 1, transmembrane domain"/>
    <property type="match status" value="1"/>
</dbReference>
<accession>A0A202FEN1</accession>
<dbReference type="GO" id="GO:0140359">
    <property type="term" value="F:ABC-type transporter activity"/>
    <property type="evidence" value="ECO:0007669"/>
    <property type="project" value="InterPro"/>
</dbReference>
<dbReference type="InterPro" id="IPR017871">
    <property type="entry name" value="ABC_transporter-like_CS"/>
</dbReference>
<dbReference type="InterPro" id="IPR003439">
    <property type="entry name" value="ABC_transporter-like_ATP-bd"/>
</dbReference>
<evidence type="ECO:0000313" key="10">
    <source>
        <dbReference type="EMBL" id="OVE98907.1"/>
    </source>
</evidence>
<feature type="transmembrane region" description="Helical" evidence="7">
    <location>
        <begin position="12"/>
        <end position="39"/>
    </location>
</feature>
<dbReference type="Gene3D" id="3.40.50.300">
    <property type="entry name" value="P-loop containing nucleotide triphosphate hydrolases"/>
    <property type="match status" value="1"/>
</dbReference>
<feature type="transmembrane region" description="Helical" evidence="7">
    <location>
        <begin position="147"/>
        <end position="166"/>
    </location>
</feature>
<feature type="domain" description="ABC transporter" evidence="8">
    <location>
        <begin position="320"/>
        <end position="531"/>
    </location>
</feature>
<keyword evidence="5 7" id="KW-1133">Transmembrane helix</keyword>
<proteinExistence type="predicted"/>
<evidence type="ECO:0000256" key="6">
    <source>
        <dbReference type="ARBA" id="ARBA00023136"/>
    </source>
</evidence>
<feature type="domain" description="ABC transmembrane type-1" evidence="9">
    <location>
        <begin position="12"/>
        <end position="291"/>
    </location>
</feature>
<dbReference type="PANTHER" id="PTHR24221:SF654">
    <property type="entry name" value="ATP-BINDING CASSETTE SUB-FAMILY B MEMBER 6"/>
    <property type="match status" value="1"/>
</dbReference>
<dbReference type="AlphaFoldDB" id="A0A202FEN1"/>
<feature type="transmembrane region" description="Helical" evidence="7">
    <location>
        <begin position="235"/>
        <end position="256"/>
    </location>
</feature>
<evidence type="ECO:0000259" key="8">
    <source>
        <dbReference type="PROSITE" id="PS50893"/>
    </source>
</evidence>
<dbReference type="PROSITE" id="PS50893">
    <property type="entry name" value="ABC_TRANSPORTER_2"/>
    <property type="match status" value="1"/>
</dbReference>
<dbReference type="GO" id="GO:0005886">
    <property type="term" value="C:plasma membrane"/>
    <property type="evidence" value="ECO:0007669"/>
    <property type="project" value="UniProtKB-SubCell"/>
</dbReference>
<gene>
    <name evidence="10" type="ORF">LKACC16343_00019</name>
</gene>
<dbReference type="SMART" id="SM00382">
    <property type="entry name" value="AAA"/>
    <property type="match status" value="1"/>
</dbReference>
<feature type="transmembrane region" description="Helical" evidence="7">
    <location>
        <begin position="45"/>
        <end position="65"/>
    </location>
</feature>
<dbReference type="SUPFAM" id="SSF90123">
    <property type="entry name" value="ABC transporter transmembrane region"/>
    <property type="match status" value="1"/>
</dbReference>
<dbReference type="InterPro" id="IPR027417">
    <property type="entry name" value="P-loop_NTPase"/>
</dbReference>
<evidence type="ECO:0000256" key="2">
    <source>
        <dbReference type="ARBA" id="ARBA00022692"/>
    </source>
</evidence>
<dbReference type="InterPro" id="IPR039421">
    <property type="entry name" value="Type_1_exporter"/>
</dbReference>
<sequence length="531" mass="59765">MKKYVNRSYFCLAIIFSLLAGLEIPFNTITYSYIFYLISKKSVSLIIPSVALIIFGYAVFAILGYTKSVVVNKNIYLINRKLKKNFLTSKMANVTEEQEDFESGNLSFFLNDLKLLEDNYWRQIFALLGSIAMTIGTLVYALYSNVYITIIFLLFMIIPTLAPKLFTKSIQTRTDTWSQNNQILSATVKDLLHGALLLRRYNATSGFSKRMNRSISEMESSNASLKNQIALSNNVIGMLFSTFSYLPIGLGIYFTITGKITLAQFVAIQYSSSWILNGFNQIITSWNTISSTKNIRTKIEQLKLAKVITPTDKTIAMNELSVNDVSFNYDQKQIFHDVSFSVTHDEKILIGGKSGIGKSTLIRMILQELQPTTGKFLFNNHSYSQIDSYNNFGIVGQTPIIFEDSLKDNITLGDSTADDQKVIAALKQSGLEEFANEKSLQMKINENGHNFSGGQLKRIEIARALYFNRQLLLIDEGTASLDPETATSIHESILNNKSLTVIEVDHHIPAEVKKLYDKVYELSSTGLVLQN</sequence>
<keyword evidence="6 7" id="KW-0472">Membrane</keyword>
<keyword evidence="3" id="KW-0547">Nucleotide-binding</keyword>
<dbReference type="SUPFAM" id="SSF52540">
    <property type="entry name" value="P-loop containing nucleoside triphosphate hydrolases"/>
    <property type="match status" value="1"/>
</dbReference>
<dbReference type="PANTHER" id="PTHR24221">
    <property type="entry name" value="ATP-BINDING CASSETTE SUB-FAMILY B"/>
    <property type="match status" value="1"/>
</dbReference>
<dbReference type="GO" id="GO:0005524">
    <property type="term" value="F:ATP binding"/>
    <property type="evidence" value="ECO:0007669"/>
    <property type="project" value="UniProtKB-KW"/>
</dbReference>
<dbReference type="InterPro" id="IPR036640">
    <property type="entry name" value="ABC1_TM_sf"/>
</dbReference>
<dbReference type="InterPro" id="IPR011527">
    <property type="entry name" value="ABC1_TM_dom"/>
</dbReference>
<keyword evidence="4" id="KW-0067">ATP-binding</keyword>
<evidence type="ECO:0000256" key="5">
    <source>
        <dbReference type="ARBA" id="ARBA00022989"/>
    </source>
</evidence>
<comment type="subcellular location">
    <subcellularLocation>
        <location evidence="1">Cell membrane</location>
        <topology evidence="1">Multi-pass membrane protein</topology>
    </subcellularLocation>
</comment>
<name>A0A202FEN1_9LACO</name>
<dbReference type="GO" id="GO:0016887">
    <property type="term" value="F:ATP hydrolysis activity"/>
    <property type="evidence" value="ECO:0007669"/>
    <property type="project" value="InterPro"/>
</dbReference>
<dbReference type="PROSITE" id="PS50929">
    <property type="entry name" value="ABC_TM1F"/>
    <property type="match status" value="1"/>
</dbReference>
<protein>
    <submittedName>
        <fullName evidence="10">ABC transporter F family member</fullName>
    </submittedName>
</protein>
<evidence type="ECO:0000259" key="9">
    <source>
        <dbReference type="PROSITE" id="PS50929"/>
    </source>
</evidence>
<evidence type="ECO:0000256" key="1">
    <source>
        <dbReference type="ARBA" id="ARBA00004651"/>
    </source>
</evidence>
<dbReference type="RefSeq" id="WP_056952930.1">
    <property type="nucleotide sequence ID" value="NZ_MYFM01000001.1"/>
</dbReference>
<dbReference type="Proteomes" id="UP000196232">
    <property type="component" value="Unassembled WGS sequence"/>
</dbReference>
<evidence type="ECO:0000256" key="7">
    <source>
        <dbReference type="SAM" id="Phobius"/>
    </source>
</evidence>
<feature type="transmembrane region" description="Helical" evidence="7">
    <location>
        <begin position="124"/>
        <end position="141"/>
    </location>
</feature>